<dbReference type="Pfam" id="PF03328">
    <property type="entry name" value="HpcH_HpaI"/>
    <property type="match status" value="1"/>
</dbReference>
<keyword evidence="3" id="KW-0460">Magnesium</keyword>
<keyword evidence="5" id="KW-0456">Lyase</keyword>
<protein>
    <submittedName>
        <fullName evidence="5">CoA ester lyase</fullName>
    </submittedName>
</protein>
<dbReference type="PIRSF" id="PIRSF015582">
    <property type="entry name" value="Cit_lyase_B"/>
    <property type="match status" value="1"/>
</dbReference>
<evidence type="ECO:0000256" key="1">
    <source>
        <dbReference type="ARBA" id="ARBA00001946"/>
    </source>
</evidence>
<name>A0ABU7MIT2_9ACTN</name>
<dbReference type="RefSeq" id="WP_330435808.1">
    <property type="nucleotide sequence ID" value="NZ_JAZDUF010000008.1"/>
</dbReference>
<comment type="caution">
    <text evidence="5">The sequence shown here is derived from an EMBL/GenBank/DDBJ whole genome shotgun (WGS) entry which is preliminary data.</text>
</comment>
<gene>
    <name evidence="5" type="ORF">VZC37_22065</name>
</gene>
<dbReference type="EMBL" id="JAZDUF010000008">
    <property type="protein sequence ID" value="MEE3853038.1"/>
    <property type="molecule type" value="Genomic_DNA"/>
</dbReference>
<keyword evidence="2" id="KW-0479">Metal-binding</keyword>
<dbReference type="InterPro" id="IPR011206">
    <property type="entry name" value="Citrate_lyase_beta/mcl1/mcl2"/>
</dbReference>
<dbReference type="InterPro" id="IPR040442">
    <property type="entry name" value="Pyrv_kinase-like_dom_sf"/>
</dbReference>
<dbReference type="PANTHER" id="PTHR32308:SF0">
    <property type="entry name" value="HPCH_HPAI ALDOLASE_CITRATE LYASE DOMAIN-CONTAINING PROTEIN"/>
    <property type="match status" value="1"/>
</dbReference>
<evidence type="ECO:0000313" key="5">
    <source>
        <dbReference type="EMBL" id="MEE3853038.1"/>
    </source>
</evidence>
<evidence type="ECO:0000256" key="3">
    <source>
        <dbReference type="ARBA" id="ARBA00022842"/>
    </source>
</evidence>
<dbReference type="GO" id="GO:0016829">
    <property type="term" value="F:lyase activity"/>
    <property type="evidence" value="ECO:0007669"/>
    <property type="project" value="UniProtKB-KW"/>
</dbReference>
<evidence type="ECO:0000259" key="4">
    <source>
        <dbReference type="Pfam" id="PF03328"/>
    </source>
</evidence>
<sequence>MRQARRNARCYRSMLFVPGHRQDWVEKAPRFGADALILDLEDAVPLALKSVGRDTTAQALDGFATTSFGTFVRINPWGSGQTLADLSAIVGPGLDGVMLPKTEDAEDIVSLDRVLTELELERGLEVGRIEIFPLCETALGKYRTFEICLASERVKRSQGAGGYVPNADSNRAINVRSLTDEGTEEYLTNLRTGLDARAAGVTEIIGGMTTKIHDLDLVRHFALRAKAVGATGSMAIHPSHVAIHNEVFSPSPDDISDAKAVIAAMADGIAVGKAAVEHNGRMIDYAHVRTSLDLLDHATSLGIDVGTIPHIELEADDHTQKEGNAG</sequence>
<dbReference type="SUPFAM" id="SSF51621">
    <property type="entry name" value="Phosphoenolpyruvate/pyruvate domain"/>
    <property type="match status" value="1"/>
</dbReference>
<accession>A0ABU7MIT2</accession>
<evidence type="ECO:0000256" key="2">
    <source>
        <dbReference type="ARBA" id="ARBA00022723"/>
    </source>
</evidence>
<dbReference type="InterPro" id="IPR005000">
    <property type="entry name" value="Aldolase/citrate-lyase_domain"/>
</dbReference>
<dbReference type="Proteomes" id="UP001347146">
    <property type="component" value="Unassembled WGS sequence"/>
</dbReference>
<feature type="domain" description="HpcH/HpaI aldolase/citrate lyase" evidence="4">
    <location>
        <begin position="12"/>
        <end position="238"/>
    </location>
</feature>
<reference evidence="5 6" key="1">
    <citation type="submission" date="2024-01" db="EMBL/GenBank/DDBJ databases">
        <title>Draft genome sequence of Gordonia sp. LSe1-13.</title>
        <authorList>
            <person name="Suphannarot A."/>
            <person name="Mingma R."/>
        </authorList>
    </citation>
    <scope>NUCLEOTIDE SEQUENCE [LARGE SCALE GENOMIC DNA]</scope>
    <source>
        <strain evidence="5 6">LSe1-13</strain>
    </source>
</reference>
<keyword evidence="6" id="KW-1185">Reference proteome</keyword>
<dbReference type="Gene3D" id="3.20.20.60">
    <property type="entry name" value="Phosphoenolpyruvate-binding domains"/>
    <property type="match status" value="1"/>
</dbReference>
<evidence type="ECO:0000313" key="6">
    <source>
        <dbReference type="Proteomes" id="UP001347146"/>
    </source>
</evidence>
<proteinExistence type="predicted"/>
<organism evidence="5 6">
    <name type="scientific">Gordonia sesuvii</name>
    <dbReference type="NCBI Taxonomy" id="3116777"/>
    <lineage>
        <taxon>Bacteria</taxon>
        <taxon>Bacillati</taxon>
        <taxon>Actinomycetota</taxon>
        <taxon>Actinomycetes</taxon>
        <taxon>Mycobacteriales</taxon>
        <taxon>Gordoniaceae</taxon>
        <taxon>Gordonia</taxon>
    </lineage>
</organism>
<dbReference type="PANTHER" id="PTHR32308">
    <property type="entry name" value="LYASE BETA SUBUNIT, PUTATIVE (AFU_ORTHOLOGUE AFUA_4G13030)-RELATED"/>
    <property type="match status" value="1"/>
</dbReference>
<dbReference type="InterPro" id="IPR015813">
    <property type="entry name" value="Pyrv/PenolPyrv_kinase-like_dom"/>
</dbReference>
<comment type="cofactor">
    <cofactor evidence="1">
        <name>Mg(2+)</name>
        <dbReference type="ChEBI" id="CHEBI:18420"/>
    </cofactor>
</comment>